<comment type="similarity">
    <text evidence="2">Belongs to the SWEET sugar transporter family.</text>
</comment>
<keyword evidence="7" id="KW-0677">Repeat</keyword>
<keyword evidence="6 10" id="KW-0812">Transmembrane</keyword>
<keyword evidence="12" id="KW-1185">Reference proteome</keyword>
<keyword evidence="3" id="KW-0813">Transport</keyword>
<dbReference type="InterPro" id="IPR004316">
    <property type="entry name" value="SWEET_rpt"/>
</dbReference>
<evidence type="ECO:0000256" key="3">
    <source>
        <dbReference type="ARBA" id="ARBA00022448"/>
    </source>
</evidence>
<dbReference type="HOGENOM" id="CLU_048643_2_0_1"/>
<dbReference type="VEuPathDB" id="FungiDB:KRP22_438"/>
<feature type="transmembrane region" description="Helical" evidence="10">
    <location>
        <begin position="161"/>
        <end position="183"/>
    </location>
</feature>
<dbReference type="FunFam" id="1.20.1280.290:FF:000007">
    <property type="entry name" value="Bidirectional sugar transporter SWEET7"/>
    <property type="match status" value="2"/>
</dbReference>
<evidence type="ECO:0000256" key="9">
    <source>
        <dbReference type="ARBA" id="ARBA00023136"/>
    </source>
</evidence>
<comment type="subcellular location">
    <subcellularLocation>
        <location evidence="1">Cell membrane</location>
        <topology evidence="1">Multi-pass membrane protein</topology>
    </subcellularLocation>
</comment>
<proteinExistence type="inferred from homology"/>
<evidence type="ECO:0000256" key="1">
    <source>
        <dbReference type="ARBA" id="ARBA00004651"/>
    </source>
</evidence>
<evidence type="ECO:0000256" key="4">
    <source>
        <dbReference type="ARBA" id="ARBA00022475"/>
    </source>
</evidence>
<protein>
    <recommendedName>
        <fullName evidence="13">Bidirectional sugar transporter SWEET</fullName>
    </recommendedName>
</protein>
<evidence type="ECO:0000256" key="6">
    <source>
        <dbReference type="ARBA" id="ARBA00022692"/>
    </source>
</evidence>
<dbReference type="GO" id="GO:0008643">
    <property type="term" value="P:carbohydrate transport"/>
    <property type="evidence" value="ECO:0000318"/>
    <property type="project" value="GO_Central"/>
</dbReference>
<feature type="transmembrane region" description="Helical" evidence="10">
    <location>
        <begin position="65"/>
        <end position="89"/>
    </location>
</feature>
<feature type="transmembrane region" description="Helical" evidence="10">
    <location>
        <begin position="96"/>
        <end position="117"/>
    </location>
</feature>
<dbReference type="VEuPathDB" id="FungiDB:KRP23_7572"/>
<reference evidence="12" key="1">
    <citation type="journal article" date="2006" name="Science">
        <title>Phytophthora genome sequences uncover evolutionary origins and mechanisms of pathogenesis.</title>
        <authorList>
            <person name="Tyler B.M."/>
            <person name="Tripathy S."/>
            <person name="Zhang X."/>
            <person name="Dehal P."/>
            <person name="Jiang R.H."/>
            <person name="Aerts A."/>
            <person name="Arredondo F.D."/>
            <person name="Baxter L."/>
            <person name="Bensasson D."/>
            <person name="Beynon J.L."/>
            <person name="Chapman J."/>
            <person name="Damasceno C.M."/>
            <person name="Dorrance A.E."/>
            <person name="Dou D."/>
            <person name="Dickerman A.W."/>
            <person name="Dubchak I.L."/>
            <person name="Garbelotto M."/>
            <person name="Gijzen M."/>
            <person name="Gordon S.G."/>
            <person name="Govers F."/>
            <person name="Grunwald N.J."/>
            <person name="Huang W."/>
            <person name="Ivors K.L."/>
            <person name="Jones R.W."/>
            <person name="Kamoun S."/>
            <person name="Krampis K."/>
            <person name="Lamour K.H."/>
            <person name="Lee M.K."/>
            <person name="McDonald W.H."/>
            <person name="Medina M."/>
            <person name="Meijer H.J."/>
            <person name="Nordberg E.K."/>
            <person name="Maclean D.J."/>
            <person name="Ospina-Giraldo M.D."/>
            <person name="Morris P.F."/>
            <person name="Phuntumart V."/>
            <person name="Putnam N.H."/>
            <person name="Rash S."/>
            <person name="Rose J.K."/>
            <person name="Sakihama Y."/>
            <person name="Salamov A.A."/>
            <person name="Savidor A."/>
            <person name="Scheuring C.F."/>
            <person name="Smith B.M."/>
            <person name="Sobral B.W."/>
            <person name="Terry A."/>
            <person name="Torto-Alalibo T.A."/>
            <person name="Win J."/>
            <person name="Xu Z."/>
            <person name="Zhang H."/>
            <person name="Grigoriev I.V."/>
            <person name="Rokhsar D.S."/>
            <person name="Boore J.L."/>
        </authorList>
    </citation>
    <scope>NUCLEOTIDE SEQUENCE [LARGE SCALE GENOMIC DNA]</scope>
    <source>
        <strain evidence="12">Pr102</strain>
    </source>
</reference>
<dbReference type="Pfam" id="PF03083">
    <property type="entry name" value="MtN3_slv"/>
    <property type="match status" value="2"/>
</dbReference>
<dbReference type="EnsemblProtists" id="Phyra83210">
    <property type="protein sequence ID" value="Phyra83210"/>
    <property type="gene ID" value="Phyra83210"/>
</dbReference>
<organism evidence="11 12">
    <name type="scientific">Phytophthora ramorum</name>
    <name type="common">Sudden oak death agent</name>
    <dbReference type="NCBI Taxonomy" id="164328"/>
    <lineage>
        <taxon>Eukaryota</taxon>
        <taxon>Sar</taxon>
        <taxon>Stramenopiles</taxon>
        <taxon>Oomycota</taxon>
        <taxon>Peronosporomycetes</taxon>
        <taxon>Peronosporales</taxon>
        <taxon>Peronosporaceae</taxon>
        <taxon>Phytophthora</taxon>
    </lineage>
</organism>
<dbReference type="EMBL" id="DS566081">
    <property type="status" value="NOT_ANNOTATED_CDS"/>
    <property type="molecule type" value="Genomic_DNA"/>
</dbReference>
<evidence type="ECO:0000313" key="11">
    <source>
        <dbReference type="EnsemblProtists" id="Phyra83210"/>
    </source>
</evidence>
<dbReference type="Gene3D" id="1.20.1280.290">
    <property type="match status" value="2"/>
</dbReference>
<dbReference type="GO" id="GO:0051119">
    <property type="term" value="F:sugar transmembrane transporter activity"/>
    <property type="evidence" value="ECO:0000318"/>
    <property type="project" value="GO_Central"/>
</dbReference>
<feature type="transmembrane region" description="Helical" evidence="10">
    <location>
        <begin position="40"/>
        <end position="59"/>
    </location>
</feature>
<dbReference type="PANTHER" id="PTHR10791">
    <property type="entry name" value="RAG1-ACTIVATING PROTEIN 1"/>
    <property type="match status" value="1"/>
</dbReference>
<dbReference type="PANTHER" id="PTHR10791:SF30">
    <property type="entry name" value="SUGAR TRANSPORTER SWEET1"/>
    <property type="match status" value="1"/>
</dbReference>
<evidence type="ECO:0000256" key="8">
    <source>
        <dbReference type="ARBA" id="ARBA00022989"/>
    </source>
</evidence>
<accession>H3GZH8</accession>
<dbReference type="InterPro" id="IPR047664">
    <property type="entry name" value="SWEET"/>
</dbReference>
<name>H3GZH8_PHYRM</name>
<dbReference type="AlphaFoldDB" id="H3GZH8"/>
<evidence type="ECO:0000313" key="12">
    <source>
        <dbReference type="Proteomes" id="UP000005238"/>
    </source>
</evidence>
<dbReference type="GO" id="GO:0005886">
    <property type="term" value="C:plasma membrane"/>
    <property type="evidence" value="ECO:0007669"/>
    <property type="project" value="UniProtKB-SubCell"/>
</dbReference>
<dbReference type="GO" id="GO:0016020">
    <property type="term" value="C:membrane"/>
    <property type="evidence" value="ECO:0000318"/>
    <property type="project" value="GO_Central"/>
</dbReference>
<evidence type="ECO:0000256" key="2">
    <source>
        <dbReference type="ARBA" id="ARBA00007809"/>
    </source>
</evidence>
<keyword evidence="9 10" id="KW-0472">Membrane</keyword>
<evidence type="ECO:0000256" key="7">
    <source>
        <dbReference type="ARBA" id="ARBA00022737"/>
    </source>
</evidence>
<dbReference type="InParanoid" id="H3GZH8"/>
<dbReference type="Proteomes" id="UP000005238">
    <property type="component" value="Unassembled WGS sequence"/>
</dbReference>
<reference evidence="11" key="2">
    <citation type="submission" date="2015-06" db="UniProtKB">
        <authorList>
            <consortium name="EnsemblProtists"/>
        </authorList>
    </citation>
    <scope>IDENTIFICATION</scope>
    <source>
        <strain evidence="11">Pr102</strain>
    </source>
</reference>
<dbReference type="eggNOG" id="KOG1623">
    <property type="taxonomic scope" value="Eukaryota"/>
</dbReference>
<keyword evidence="5" id="KW-0762">Sugar transport</keyword>
<keyword evidence="8 10" id="KW-1133">Transmembrane helix</keyword>
<feature type="transmembrane region" description="Helical" evidence="10">
    <location>
        <begin position="189"/>
        <end position="213"/>
    </location>
</feature>
<sequence>MANPDSVFVVKILCACSATAMICSPAILIRRIYKKKKVGVASVIPLTTLFANCHTWMLYGCMIKNWFPVFWIFLFGDGAALVFLAVYWAYSPQRCYVIRVLAVTSAILLALSVYAVIGGLGYTRQSRSSVGSIMGIMADLSAVCQYGAPMEKLLQVLKFRSAVFINAHMVMASLVNNCMWFTYGILTGNWFIISPNVLFITLNAFTLGLYAVFNPKTHPLPDDFPLDHSERASASLQLTPKCSLHSDAHGTPRSPVFETIRSPLEK</sequence>
<keyword evidence="4" id="KW-1003">Cell membrane</keyword>
<evidence type="ECO:0000256" key="10">
    <source>
        <dbReference type="SAM" id="Phobius"/>
    </source>
</evidence>
<feature type="transmembrane region" description="Helical" evidence="10">
    <location>
        <begin position="6"/>
        <end position="28"/>
    </location>
</feature>
<evidence type="ECO:0000256" key="5">
    <source>
        <dbReference type="ARBA" id="ARBA00022597"/>
    </source>
</evidence>
<evidence type="ECO:0008006" key="13">
    <source>
        <dbReference type="Google" id="ProtNLM"/>
    </source>
</evidence>